<dbReference type="InterPro" id="IPR036388">
    <property type="entry name" value="WH-like_DNA-bd_sf"/>
</dbReference>
<dbReference type="SUPFAM" id="SSF48452">
    <property type="entry name" value="TPR-like"/>
    <property type="match status" value="1"/>
</dbReference>
<keyword evidence="2 3" id="KW-0238">DNA-binding</keyword>
<dbReference type="GO" id="GO:0000160">
    <property type="term" value="P:phosphorelay signal transduction system"/>
    <property type="evidence" value="ECO:0007669"/>
    <property type="project" value="InterPro"/>
</dbReference>
<organism evidence="5 6">
    <name type="scientific">Kineosporia babensis</name>
    <dbReference type="NCBI Taxonomy" id="499548"/>
    <lineage>
        <taxon>Bacteria</taxon>
        <taxon>Bacillati</taxon>
        <taxon>Actinomycetota</taxon>
        <taxon>Actinomycetes</taxon>
        <taxon>Kineosporiales</taxon>
        <taxon>Kineosporiaceae</taxon>
        <taxon>Kineosporia</taxon>
    </lineage>
</organism>
<dbReference type="SMART" id="SM00862">
    <property type="entry name" value="Trans_reg_C"/>
    <property type="match status" value="1"/>
</dbReference>
<evidence type="ECO:0000313" key="5">
    <source>
        <dbReference type="EMBL" id="MCD5310635.1"/>
    </source>
</evidence>
<dbReference type="GO" id="GO:0003677">
    <property type="term" value="F:DNA binding"/>
    <property type="evidence" value="ECO:0007669"/>
    <property type="project" value="UniProtKB-UniRule"/>
</dbReference>
<reference evidence="5" key="1">
    <citation type="submission" date="2021-11" db="EMBL/GenBank/DDBJ databases">
        <title>Streptomyces corallinus and Kineosporia corallina sp. nov., two new coral-derived marine actinobacteria.</title>
        <authorList>
            <person name="Buangrab K."/>
            <person name="Sutthacheep M."/>
            <person name="Yeemin T."/>
            <person name="Harunari E."/>
            <person name="Igarashi Y."/>
            <person name="Sripreechasak P."/>
            <person name="Kanchanasin P."/>
            <person name="Tanasupawat S."/>
            <person name="Phongsopitanun W."/>
        </authorList>
    </citation>
    <scope>NUCLEOTIDE SEQUENCE</scope>
    <source>
        <strain evidence="5">JCM 31032</strain>
    </source>
</reference>
<name>A0A9X1NBG6_9ACTN</name>
<dbReference type="RefSeq" id="WP_231439686.1">
    <property type="nucleotide sequence ID" value="NZ_JAJOMB010000003.1"/>
</dbReference>
<evidence type="ECO:0000256" key="2">
    <source>
        <dbReference type="ARBA" id="ARBA00023125"/>
    </source>
</evidence>
<dbReference type="AlphaFoldDB" id="A0A9X1NBG6"/>
<dbReference type="SUPFAM" id="SSF52540">
    <property type="entry name" value="P-loop containing nucleoside triphosphate hydrolases"/>
    <property type="match status" value="1"/>
</dbReference>
<dbReference type="Pfam" id="PF00486">
    <property type="entry name" value="Trans_reg_C"/>
    <property type="match status" value="1"/>
</dbReference>
<dbReference type="SUPFAM" id="SSF46894">
    <property type="entry name" value="C-terminal effector domain of the bipartite response regulators"/>
    <property type="match status" value="1"/>
</dbReference>
<dbReference type="InterPro" id="IPR058852">
    <property type="entry name" value="HTH_77"/>
</dbReference>
<dbReference type="GO" id="GO:0006355">
    <property type="term" value="P:regulation of DNA-templated transcription"/>
    <property type="evidence" value="ECO:0007669"/>
    <property type="project" value="InterPro"/>
</dbReference>
<dbReference type="PANTHER" id="PTHR47691:SF3">
    <property type="entry name" value="HTH-TYPE TRANSCRIPTIONAL REGULATOR RV0890C-RELATED"/>
    <property type="match status" value="1"/>
</dbReference>
<sequence>MVICRVLGPLEVVAGGIQVQVGGPQPRRLLQTLVMARGEPVSEDRLAEAVWPDEPPANPSASLRAYISRLRRTLGTETLTHGPGGYALEADSDVLQFEALLARAGKAIRPSEALPAFRQALELWRGSPYPDLPALAEPARQDLEQRHATAIEDQAAALLAAGDAPTAVHQLRAAVHDDPYRERRWELLILGLYRSARQSEALAALREVRALLADDLGVDPGPELQNLERRLLAQDPALLLSATARTTAPQRPLTRFVGREREMGLLSEGMARSRLMTLVGPGGSGKTRLAVEWAPQAPLARLADVRSPLDLPSAIALALGMTETPAEFTGLSGLLVLDNCEHLTDAVADLTVALLAGSPELRILVTSREGLGIDGEHLLPVDPLPAPDSVALLVDRIAAVRPGWRPDPVEANDVARLAEALDGVPLALELAAARARVMGLGEIVELLGSRFPELGRIPRNALTPHRTLEATVAWSVDLLSEPERAMLLRLWPFEGGFSLEAAAAVGCDLTGLSSLVARSIVSADTGMVPTRYRLLEIMRAYCREHDPDAAGSALLHAVWSRELVARTVDDLRGPRSARAIRVLNRELPNLRAGLAHDLAAAPADALHTAALLEWFWLRADHITEGLRLLDQALAGAPEAPNLDRARALSAHGTLSWLSGDLLQSKQLVGRAIEVLGAAHADEEQRLLGQLRYYEGLLHIFAGDYRAAETSARASVTLARATDHTWFGTLPQLVLGAALDGQGRTHEGRTILLEANRRAQEHGYGWAGAFGNMLLARSLLADDAGAALDPLGEALRLFERENDPSLMLSCLVYGALALLRRDRPLDGATLHAAAFRHAARRGIRLSKADPIIVEALETAVAELDSTVAASATTAAAELSEEAAIGLLSQVAQAQ</sequence>
<evidence type="ECO:0000259" key="4">
    <source>
        <dbReference type="PROSITE" id="PS51755"/>
    </source>
</evidence>
<dbReference type="Pfam" id="PF03704">
    <property type="entry name" value="BTAD"/>
    <property type="match status" value="1"/>
</dbReference>
<dbReference type="InterPro" id="IPR005158">
    <property type="entry name" value="BTAD"/>
</dbReference>
<feature type="DNA-binding region" description="OmpR/PhoB-type" evidence="3">
    <location>
        <begin position="1"/>
        <end position="90"/>
    </location>
</feature>
<evidence type="ECO:0000256" key="3">
    <source>
        <dbReference type="PROSITE-ProRule" id="PRU01091"/>
    </source>
</evidence>
<dbReference type="Proteomes" id="UP001138997">
    <property type="component" value="Unassembled WGS sequence"/>
</dbReference>
<dbReference type="Gene3D" id="1.25.40.10">
    <property type="entry name" value="Tetratricopeptide repeat domain"/>
    <property type="match status" value="1"/>
</dbReference>
<dbReference type="Gene3D" id="1.10.10.10">
    <property type="entry name" value="Winged helix-like DNA-binding domain superfamily/Winged helix DNA-binding domain"/>
    <property type="match status" value="1"/>
</dbReference>
<evidence type="ECO:0000256" key="1">
    <source>
        <dbReference type="ARBA" id="ARBA00005820"/>
    </source>
</evidence>
<evidence type="ECO:0000313" key="6">
    <source>
        <dbReference type="Proteomes" id="UP001138997"/>
    </source>
</evidence>
<dbReference type="CDD" id="cd15831">
    <property type="entry name" value="BTAD"/>
    <property type="match status" value="1"/>
</dbReference>
<keyword evidence="6" id="KW-1185">Reference proteome</keyword>
<dbReference type="EMBL" id="JAJOMB010000003">
    <property type="protein sequence ID" value="MCD5310635.1"/>
    <property type="molecule type" value="Genomic_DNA"/>
</dbReference>
<accession>A0A9X1NBG6</accession>
<dbReference type="SMART" id="SM01043">
    <property type="entry name" value="BTAD"/>
    <property type="match status" value="1"/>
</dbReference>
<dbReference type="Pfam" id="PF25872">
    <property type="entry name" value="HTH_77"/>
    <property type="match status" value="1"/>
</dbReference>
<gene>
    <name evidence="5" type="ORF">LR394_06990</name>
</gene>
<dbReference type="InterPro" id="IPR027417">
    <property type="entry name" value="P-loop_NTPase"/>
</dbReference>
<dbReference type="InterPro" id="IPR016032">
    <property type="entry name" value="Sig_transdc_resp-reg_C-effctor"/>
</dbReference>
<comment type="caution">
    <text evidence="5">The sequence shown here is derived from an EMBL/GenBank/DDBJ whole genome shotgun (WGS) entry which is preliminary data.</text>
</comment>
<protein>
    <submittedName>
        <fullName evidence="5">Winged helix-turn-helix domain-containing protein</fullName>
    </submittedName>
</protein>
<comment type="similarity">
    <text evidence="1">Belongs to the AfsR/DnrI/RedD regulatory family.</text>
</comment>
<dbReference type="PANTHER" id="PTHR47691">
    <property type="entry name" value="REGULATOR-RELATED"/>
    <property type="match status" value="1"/>
</dbReference>
<feature type="domain" description="OmpR/PhoB-type" evidence="4">
    <location>
        <begin position="1"/>
        <end position="90"/>
    </location>
</feature>
<dbReference type="InterPro" id="IPR011990">
    <property type="entry name" value="TPR-like_helical_dom_sf"/>
</dbReference>
<dbReference type="PROSITE" id="PS51755">
    <property type="entry name" value="OMPR_PHOB"/>
    <property type="match status" value="1"/>
</dbReference>
<proteinExistence type="inferred from homology"/>
<dbReference type="InterPro" id="IPR001867">
    <property type="entry name" value="OmpR/PhoB-type_DNA-bd"/>
</dbReference>